<protein>
    <submittedName>
        <fullName evidence="1">Uncharacterized protein</fullName>
    </submittedName>
</protein>
<dbReference type="Proteomes" id="UP001595729">
    <property type="component" value="Unassembled WGS sequence"/>
</dbReference>
<accession>A0ABV7W612</accession>
<dbReference type="EMBL" id="JBHRXX010000005">
    <property type="protein sequence ID" value="MFC3684713.1"/>
    <property type="molecule type" value="Genomic_DNA"/>
</dbReference>
<dbReference type="RefSeq" id="WP_382174770.1">
    <property type="nucleotide sequence ID" value="NZ_JBHRXX010000005.1"/>
</dbReference>
<organism evidence="1 2">
    <name type="scientific">Hydrogenophaga luteola</name>
    <dbReference type="NCBI Taxonomy" id="1591122"/>
    <lineage>
        <taxon>Bacteria</taxon>
        <taxon>Pseudomonadati</taxon>
        <taxon>Pseudomonadota</taxon>
        <taxon>Betaproteobacteria</taxon>
        <taxon>Burkholderiales</taxon>
        <taxon>Comamonadaceae</taxon>
        <taxon>Hydrogenophaga</taxon>
    </lineage>
</organism>
<evidence type="ECO:0000313" key="2">
    <source>
        <dbReference type="Proteomes" id="UP001595729"/>
    </source>
</evidence>
<name>A0ABV7W612_9BURK</name>
<comment type="caution">
    <text evidence="1">The sequence shown here is derived from an EMBL/GenBank/DDBJ whole genome shotgun (WGS) entry which is preliminary data.</text>
</comment>
<keyword evidence="2" id="KW-1185">Reference proteome</keyword>
<gene>
    <name evidence="1" type="ORF">ACFOPI_14000</name>
</gene>
<proteinExistence type="predicted"/>
<sequence length="281" mass="32000">MSRYPSDKPTRVVAVDDAGAVWLEASSPDAWQHTTFARGTPDMPPSWDEQRQVLSRLAPTGAERIVWVLGHASMPCWLQVPPQGTRSLRELQAIVCSRARQWLNPAHRSDQFLVHADWNASHPFFCEALPADWQALLGPTPRVSSPMRLALERLSRRRLPPGWHVITTPDEAHLLLRQDGRWQQLRSLRLRGGATAAIADQVRNEWQRERLRQAGPEGHLQWTHLGHTDEGWRGRDVQWLDADWQQLLNKLPYRPDVPDVLTKAGHQLWVYQTLGIGSAAP</sequence>
<reference evidence="2" key="1">
    <citation type="journal article" date="2019" name="Int. J. Syst. Evol. Microbiol.">
        <title>The Global Catalogue of Microorganisms (GCM) 10K type strain sequencing project: providing services to taxonomists for standard genome sequencing and annotation.</title>
        <authorList>
            <consortium name="The Broad Institute Genomics Platform"/>
            <consortium name="The Broad Institute Genome Sequencing Center for Infectious Disease"/>
            <person name="Wu L."/>
            <person name="Ma J."/>
        </authorList>
    </citation>
    <scope>NUCLEOTIDE SEQUENCE [LARGE SCALE GENOMIC DNA]</scope>
    <source>
        <strain evidence="2">KCTC 42501</strain>
    </source>
</reference>
<evidence type="ECO:0000313" key="1">
    <source>
        <dbReference type="EMBL" id="MFC3684713.1"/>
    </source>
</evidence>